<evidence type="ECO:0000256" key="1">
    <source>
        <dbReference type="ARBA" id="ARBA00023015"/>
    </source>
</evidence>
<evidence type="ECO:0000259" key="4">
    <source>
        <dbReference type="PROSITE" id="PS50995"/>
    </source>
</evidence>
<gene>
    <name evidence="5" type="primary">nicR_5</name>
    <name evidence="5" type="ORF">PIGHUM_03965</name>
</gene>
<dbReference type="EMBL" id="UWPJ01000031">
    <property type="protein sequence ID" value="VCU71874.1"/>
    <property type="molecule type" value="Genomic_DNA"/>
</dbReference>
<organism evidence="5 6">
    <name type="scientific">Pigmentiphaga humi</name>
    <dbReference type="NCBI Taxonomy" id="2478468"/>
    <lineage>
        <taxon>Bacteria</taxon>
        <taxon>Pseudomonadati</taxon>
        <taxon>Pseudomonadota</taxon>
        <taxon>Betaproteobacteria</taxon>
        <taxon>Burkholderiales</taxon>
        <taxon>Alcaligenaceae</taxon>
        <taxon>Pigmentiphaga</taxon>
    </lineage>
</organism>
<reference evidence="5 6" key="1">
    <citation type="submission" date="2018-10" db="EMBL/GenBank/DDBJ databases">
        <authorList>
            <person name="Criscuolo A."/>
        </authorList>
    </citation>
    <scope>NUCLEOTIDE SEQUENCE [LARGE SCALE GENOMIC DNA]</scope>
    <source>
        <strain evidence="5">DnA1</strain>
    </source>
</reference>
<dbReference type="PROSITE" id="PS50995">
    <property type="entry name" value="HTH_MARR_2"/>
    <property type="match status" value="1"/>
</dbReference>
<dbReference type="InterPro" id="IPR000835">
    <property type="entry name" value="HTH_MarR-typ"/>
</dbReference>
<dbReference type="InterPro" id="IPR036390">
    <property type="entry name" value="WH_DNA-bd_sf"/>
</dbReference>
<evidence type="ECO:0000313" key="5">
    <source>
        <dbReference type="EMBL" id="VCU71874.1"/>
    </source>
</evidence>
<proteinExistence type="predicted"/>
<dbReference type="PROSITE" id="PS01117">
    <property type="entry name" value="HTH_MARR_1"/>
    <property type="match status" value="1"/>
</dbReference>
<feature type="domain" description="HTH marR-type" evidence="4">
    <location>
        <begin position="36"/>
        <end position="165"/>
    </location>
</feature>
<evidence type="ECO:0000256" key="2">
    <source>
        <dbReference type="ARBA" id="ARBA00023125"/>
    </source>
</evidence>
<evidence type="ECO:0000256" key="3">
    <source>
        <dbReference type="ARBA" id="ARBA00023163"/>
    </source>
</evidence>
<dbReference type="InterPro" id="IPR036388">
    <property type="entry name" value="WH-like_DNA-bd_sf"/>
</dbReference>
<dbReference type="AlphaFoldDB" id="A0A3P4B6F1"/>
<dbReference type="PANTHER" id="PTHR33164">
    <property type="entry name" value="TRANSCRIPTIONAL REGULATOR, MARR FAMILY"/>
    <property type="match status" value="1"/>
</dbReference>
<dbReference type="GO" id="GO:0006950">
    <property type="term" value="P:response to stress"/>
    <property type="evidence" value="ECO:0007669"/>
    <property type="project" value="TreeGrafter"/>
</dbReference>
<dbReference type="InterPro" id="IPR023187">
    <property type="entry name" value="Tscrpt_reg_MarR-type_CS"/>
</dbReference>
<dbReference type="SUPFAM" id="SSF46785">
    <property type="entry name" value="Winged helix' DNA-binding domain"/>
    <property type="match status" value="1"/>
</dbReference>
<evidence type="ECO:0000313" key="6">
    <source>
        <dbReference type="Proteomes" id="UP000277294"/>
    </source>
</evidence>
<dbReference type="GO" id="GO:0003700">
    <property type="term" value="F:DNA-binding transcription factor activity"/>
    <property type="evidence" value="ECO:0007669"/>
    <property type="project" value="InterPro"/>
</dbReference>
<dbReference type="PRINTS" id="PR00598">
    <property type="entry name" value="HTHMARR"/>
</dbReference>
<dbReference type="InterPro" id="IPR039422">
    <property type="entry name" value="MarR/SlyA-like"/>
</dbReference>
<protein>
    <submittedName>
        <fullName evidence="5">HTH-type transcriptional repressor NicR</fullName>
    </submittedName>
</protein>
<keyword evidence="3" id="KW-0804">Transcription</keyword>
<accession>A0A3P4B6F1</accession>
<keyword evidence="1" id="KW-0805">Transcription regulation</keyword>
<dbReference type="PANTHER" id="PTHR33164:SF95">
    <property type="entry name" value="TRANSCRIPTIONAL REGULATOR"/>
    <property type="match status" value="1"/>
</dbReference>
<sequence>MIPGTLAGAPPSGACAPVPICPGGTMESMELISSHPAHLIRRLQQIAVSIFVDEAAAFDITPAQFAALMSIYEYPGIDQLKLSYSVGFDRTTIAGVVERLESKGLIQRYVDAHDRRARLLQLTPAGQALVQETSPLPDRIRERLLRGLTQQEAAEFERILAKLVDVNNEASRVPVKRMGKRAASKAPRNARAPLLEAVASTRYGIAEDEPDQP</sequence>
<dbReference type="Proteomes" id="UP000277294">
    <property type="component" value="Unassembled WGS sequence"/>
</dbReference>
<name>A0A3P4B6F1_9BURK</name>
<keyword evidence="2" id="KW-0238">DNA-binding</keyword>
<keyword evidence="6" id="KW-1185">Reference proteome</keyword>
<dbReference type="Gene3D" id="1.10.10.10">
    <property type="entry name" value="Winged helix-like DNA-binding domain superfamily/Winged helix DNA-binding domain"/>
    <property type="match status" value="1"/>
</dbReference>
<dbReference type="SMART" id="SM00347">
    <property type="entry name" value="HTH_MARR"/>
    <property type="match status" value="1"/>
</dbReference>
<dbReference type="Pfam" id="PF01047">
    <property type="entry name" value="MarR"/>
    <property type="match status" value="1"/>
</dbReference>
<dbReference type="GO" id="GO:0003677">
    <property type="term" value="F:DNA binding"/>
    <property type="evidence" value="ECO:0007669"/>
    <property type="project" value="UniProtKB-KW"/>
</dbReference>